<dbReference type="Proteomes" id="UP001295444">
    <property type="component" value="Chromosome 02"/>
</dbReference>
<evidence type="ECO:0000313" key="1">
    <source>
        <dbReference type="EMBL" id="CAH2249354.1"/>
    </source>
</evidence>
<reference evidence="1" key="1">
    <citation type="submission" date="2022-03" db="EMBL/GenBank/DDBJ databases">
        <authorList>
            <person name="Alioto T."/>
            <person name="Alioto T."/>
            <person name="Gomez Garrido J."/>
        </authorList>
    </citation>
    <scope>NUCLEOTIDE SEQUENCE</scope>
</reference>
<gene>
    <name evidence="1" type="ORF">PECUL_23A051910</name>
</gene>
<accession>A0AAD1RDY1</accession>
<dbReference type="EMBL" id="OW240913">
    <property type="protein sequence ID" value="CAH2249354.1"/>
    <property type="molecule type" value="Genomic_DNA"/>
</dbReference>
<protein>
    <recommendedName>
        <fullName evidence="3">Reverse transcriptase</fullName>
    </recommendedName>
</protein>
<evidence type="ECO:0000313" key="2">
    <source>
        <dbReference type="Proteomes" id="UP001295444"/>
    </source>
</evidence>
<proteinExistence type="predicted"/>
<sequence>MDRQGGLGIPHLNADYSASILSPLITAFHQDPRPEWLVIESTYTEGHDITTLAWIPHSHRPKYKTMLPTTRLSLSIWDKHQTKSWPSAHPSPAMKLQALTTLIPYFNAKMWTSHGVTYLHQLLDKGNLISFVRLQTEYQVPQSLLFSHMQIKSWFHKYRPPKAQPEQSMQLSTAEQMCLQTKPPTKPMSQLYHEIIRKAYLTKPSFIAAWELDLNMKLTDTQWLHIFSANKHLTMCASHVEISRKIIYRWHIVPTKLKHINTQSTGKFWRCMDQPGTTYHIWWSCPKIVLFWEQISKLIKTTTKVVMPPQPVLYLLQLFPPNIVKSVKYLTYHILIAALQLIGRNWLSVHTPQLSACIKIIESTKRYKTIARKTRPAKKFWVAAWEMWDTYIVESPPNSNKHE</sequence>
<name>A0AAD1RDY1_PELCU</name>
<keyword evidence="2" id="KW-1185">Reference proteome</keyword>
<organism evidence="1 2">
    <name type="scientific">Pelobates cultripes</name>
    <name type="common">Western spadefoot toad</name>
    <dbReference type="NCBI Taxonomy" id="61616"/>
    <lineage>
        <taxon>Eukaryota</taxon>
        <taxon>Metazoa</taxon>
        <taxon>Chordata</taxon>
        <taxon>Craniata</taxon>
        <taxon>Vertebrata</taxon>
        <taxon>Euteleostomi</taxon>
        <taxon>Amphibia</taxon>
        <taxon>Batrachia</taxon>
        <taxon>Anura</taxon>
        <taxon>Pelobatoidea</taxon>
        <taxon>Pelobatidae</taxon>
        <taxon>Pelobates</taxon>
    </lineage>
</organism>
<evidence type="ECO:0008006" key="3">
    <source>
        <dbReference type="Google" id="ProtNLM"/>
    </source>
</evidence>
<dbReference type="AlphaFoldDB" id="A0AAD1RDY1"/>